<dbReference type="EMBL" id="AWSO01000946">
    <property type="protein sequence ID" value="ESK86307.1"/>
    <property type="molecule type" value="Genomic_DNA"/>
</dbReference>
<organism evidence="3 4">
    <name type="scientific">Moniliophthora roreri (strain MCA 2997)</name>
    <name type="common">Cocoa frosty pod rot fungus</name>
    <name type="synonym">Crinipellis roreri</name>
    <dbReference type="NCBI Taxonomy" id="1381753"/>
    <lineage>
        <taxon>Eukaryota</taxon>
        <taxon>Fungi</taxon>
        <taxon>Dikarya</taxon>
        <taxon>Basidiomycota</taxon>
        <taxon>Agaricomycotina</taxon>
        <taxon>Agaricomycetes</taxon>
        <taxon>Agaricomycetidae</taxon>
        <taxon>Agaricales</taxon>
        <taxon>Marasmiineae</taxon>
        <taxon>Marasmiaceae</taxon>
        <taxon>Moniliophthora</taxon>
    </lineage>
</organism>
<dbReference type="InterPro" id="IPR005197">
    <property type="entry name" value="Glyco_hydro_71"/>
</dbReference>
<dbReference type="KEGG" id="mrr:Moror_5066"/>
<evidence type="ECO:0000256" key="2">
    <source>
        <dbReference type="SAM" id="SignalP"/>
    </source>
</evidence>
<dbReference type="Proteomes" id="UP000017559">
    <property type="component" value="Unassembled WGS sequence"/>
</dbReference>
<dbReference type="Pfam" id="PF03659">
    <property type="entry name" value="Glyco_hydro_71"/>
    <property type="match status" value="1"/>
</dbReference>
<dbReference type="Gene3D" id="3.20.20.80">
    <property type="entry name" value="Glycosidases"/>
    <property type="match status" value="1"/>
</dbReference>
<evidence type="ECO:0000313" key="4">
    <source>
        <dbReference type="Proteomes" id="UP000017559"/>
    </source>
</evidence>
<proteinExistence type="predicted"/>
<evidence type="ECO:0000313" key="3">
    <source>
        <dbReference type="EMBL" id="ESK86307.1"/>
    </source>
</evidence>
<feature type="chain" id="PRO_5004711735" evidence="2">
    <location>
        <begin position="19"/>
        <end position="496"/>
    </location>
</feature>
<evidence type="ECO:0000256" key="1">
    <source>
        <dbReference type="SAM" id="MobiDB-lite"/>
    </source>
</evidence>
<feature type="compositionally biased region" description="Low complexity" evidence="1">
    <location>
        <begin position="480"/>
        <end position="496"/>
    </location>
</feature>
<comment type="caution">
    <text evidence="3">The sequence shown here is derived from an EMBL/GenBank/DDBJ whole genome shotgun (WGS) entry which is preliminary data.</text>
</comment>
<gene>
    <name evidence="3" type="ORF">Moror_5066</name>
</gene>
<dbReference type="HOGENOM" id="CLU_019141_0_1_1"/>
<sequence length="496" mass="52962">MLGTALLLCAASASLASGFVVPGLNLSSEVSVSARQSFPSSKLVFAHFMIGITGNRGSAADYDDDMRRAKGLGIDAFALNIATGQETQLNFAYDSAASNNMKVFLSFDCNFYHPGDEGLIGSTIASYANRPGQLRVGNNKVFVSSFIGDQLNVQAIRNAAGVDIYFAPNFHVGAADFGPLDGALNWQSWQSNGNNKAPKNGNLVTVQQGDQAYLGALGGKGYIAGVSPWFFTHFGREVPYSKNWVFPSDLLLYRRWIDALALQPTFIEIVTWNDYGESHYIGPLSAKHTDDGASKWANDMSHTGWSELSRPFIAAYKAGANSVNSFIREEKLIYWYRITSKNINCDSTGRPDGWETMEDDVFVVALLTSPGTVTVNSGGTVYTFDAPAGASAFQAPFKVGAQRFALSRNNAEVMSETSLKPIQDTCPCGLYNFNAYVGTVPAGAERDVLSGDSLAAFSNGLKVNCAPTASLPSSPPPTTAPTTTISVSAAPTSPPV</sequence>
<protein>
    <submittedName>
        <fullName evidence="3">Alpha--glucanase</fullName>
    </submittedName>
</protein>
<dbReference type="OrthoDB" id="3257981at2759"/>
<accession>V2WXL9</accession>
<dbReference type="CDD" id="cd11577">
    <property type="entry name" value="GH71"/>
    <property type="match status" value="1"/>
</dbReference>
<dbReference type="AlphaFoldDB" id="V2WXL9"/>
<keyword evidence="2" id="KW-0732">Signal</keyword>
<feature type="signal peptide" evidence="2">
    <location>
        <begin position="1"/>
        <end position="18"/>
    </location>
</feature>
<keyword evidence="4" id="KW-1185">Reference proteome</keyword>
<reference evidence="3 4" key="1">
    <citation type="journal article" date="2014" name="BMC Genomics">
        <title>Genome and secretome analysis of the hemibiotrophic fungal pathogen, Moniliophthora roreri, which causes frosty pod rot disease of cacao: mechanisms of the biotrophic and necrotrophic phases.</title>
        <authorList>
            <person name="Meinhardt L.W."/>
            <person name="Costa G.G.L."/>
            <person name="Thomazella D.P.T."/>
            <person name="Teixeira P.J.P.L."/>
            <person name="Carazzolle M.F."/>
            <person name="Schuster S.C."/>
            <person name="Carlson J.E."/>
            <person name="Guiltinan M.J."/>
            <person name="Mieczkowski P."/>
            <person name="Farmer A."/>
            <person name="Ramaraj T."/>
            <person name="Crozier J."/>
            <person name="Davis R.E."/>
            <person name="Shao J."/>
            <person name="Melnick R.L."/>
            <person name="Pereira G.A.G."/>
            <person name="Bailey B.A."/>
        </authorList>
    </citation>
    <scope>NUCLEOTIDE SEQUENCE [LARGE SCALE GENOMIC DNA]</scope>
    <source>
        <strain evidence="3 4">MCA 2997</strain>
    </source>
</reference>
<feature type="region of interest" description="Disordered" evidence="1">
    <location>
        <begin position="468"/>
        <end position="496"/>
    </location>
</feature>
<dbReference type="GO" id="GO:0051118">
    <property type="term" value="F:glucan endo-1,3-alpha-glucosidase activity"/>
    <property type="evidence" value="ECO:0007669"/>
    <property type="project" value="InterPro"/>
</dbReference>
<name>V2WXL9_MONRO</name>